<dbReference type="InterPro" id="IPR028082">
    <property type="entry name" value="Peripla_BP_I"/>
</dbReference>
<dbReference type="SUPFAM" id="SSF53822">
    <property type="entry name" value="Periplasmic binding protein-like I"/>
    <property type="match status" value="1"/>
</dbReference>
<dbReference type="Gene3D" id="1.10.260.40">
    <property type="entry name" value="lambda repressor-like DNA-binding domains"/>
    <property type="match status" value="1"/>
</dbReference>
<dbReference type="InterPro" id="IPR001761">
    <property type="entry name" value="Peripla_BP/Lac1_sug-bd_dom"/>
</dbReference>
<evidence type="ECO:0000259" key="4">
    <source>
        <dbReference type="PROSITE" id="PS50932"/>
    </source>
</evidence>
<dbReference type="Proteomes" id="UP000596083">
    <property type="component" value="Chromosome"/>
</dbReference>
<dbReference type="InterPro" id="IPR000843">
    <property type="entry name" value="HTH_LacI"/>
</dbReference>
<gene>
    <name evidence="5" type="ORF">JET14_08415</name>
</gene>
<dbReference type="InterPro" id="IPR010982">
    <property type="entry name" value="Lambda_DNA-bd_dom_sf"/>
</dbReference>
<accession>A0A7T7HMZ8</accession>
<dbReference type="CDD" id="cd01392">
    <property type="entry name" value="HTH_LacI"/>
    <property type="match status" value="1"/>
</dbReference>
<sequence>MRRKTMRDVSVATGLSTYTVSRALSGADGVSAESRAHVLKVAREIGYIPNRAAQELRRANRDSVAVITASTSNSYYLDLMEGIHHALRSTGRAVIVGDIAIDGVYSAELEDQLIRRLIESRTAGVIATLTLRPENLKLLDQWDVPVVFVDSDPPEGAGHYPSVTTNNYEASLTVGDHIASHGYGNWLLLMYPDKWSTRFERERGIRDAATRHAADLIVIECENNDLAAQEALTRHLEGAARLPDVLIAGNNPLLLGALKFCREKTIGIPGDMAVVSFDDFAWAPLMDPPLTVLDEDSKSIGSRAAATLTAIIEQQIESEKRGRSTKPDYKPEYRQQMPARLVVRRSCGCTSDTRERN</sequence>
<dbReference type="KEGG" id="mlut:JET14_08415"/>
<dbReference type="SMART" id="SM00354">
    <property type="entry name" value="HTH_LACI"/>
    <property type="match status" value="1"/>
</dbReference>
<dbReference type="AlphaFoldDB" id="A0A7T7HMZ8"/>
<dbReference type="CDD" id="cd06267">
    <property type="entry name" value="PBP1_LacI_sugar_binding-like"/>
    <property type="match status" value="1"/>
</dbReference>
<evidence type="ECO:0000256" key="1">
    <source>
        <dbReference type="ARBA" id="ARBA00023015"/>
    </source>
</evidence>
<dbReference type="Gene3D" id="3.40.50.2300">
    <property type="match status" value="2"/>
</dbReference>
<proteinExistence type="predicted"/>
<protein>
    <submittedName>
        <fullName evidence="5">LacI family DNA-binding transcriptional regulator</fullName>
    </submittedName>
</protein>
<name>A0A7T7HMZ8_9HYPH</name>
<evidence type="ECO:0000256" key="3">
    <source>
        <dbReference type="ARBA" id="ARBA00023163"/>
    </source>
</evidence>
<keyword evidence="3" id="KW-0804">Transcription</keyword>
<evidence type="ECO:0000313" key="5">
    <source>
        <dbReference type="EMBL" id="QQM32152.1"/>
    </source>
</evidence>
<dbReference type="PANTHER" id="PTHR30146">
    <property type="entry name" value="LACI-RELATED TRANSCRIPTIONAL REPRESSOR"/>
    <property type="match status" value="1"/>
</dbReference>
<dbReference type="GO" id="GO:0003700">
    <property type="term" value="F:DNA-binding transcription factor activity"/>
    <property type="evidence" value="ECO:0007669"/>
    <property type="project" value="TreeGrafter"/>
</dbReference>
<dbReference type="Pfam" id="PF00532">
    <property type="entry name" value="Peripla_BP_1"/>
    <property type="match status" value="1"/>
</dbReference>
<feature type="domain" description="HTH lacI-type" evidence="4">
    <location>
        <begin position="4"/>
        <end position="58"/>
    </location>
</feature>
<organism evidence="5 6">
    <name type="scientific">Martelella lutilitoris</name>
    <dbReference type="NCBI Taxonomy" id="2583532"/>
    <lineage>
        <taxon>Bacteria</taxon>
        <taxon>Pseudomonadati</taxon>
        <taxon>Pseudomonadota</taxon>
        <taxon>Alphaproteobacteria</taxon>
        <taxon>Hyphomicrobiales</taxon>
        <taxon>Aurantimonadaceae</taxon>
        <taxon>Martelella</taxon>
    </lineage>
</organism>
<keyword evidence="1" id="KW-0805">Transcription regulation</keyword>
<dbReference type="GO" id="GO:0000976">
    <property type="term" value="F:transcription cis-regulatory region binding"/>
    <property type="evidence" value="ECO:0007669"/>
    <property type="project" value="TreeGrafter"/>
</dbReference>
<evidence type="ECO:0000256" key="2">
    <source>
        <dbReference type="ARBA" id="ARBA00023125"/>
    </source>
</evidence>
<evidence type="ECO:0000313" key="6">
    <source>
        <dbReference type="Proteomes" id="UP000596083"/>
    </source>
</evidence>
<keyword evidence="2 5" id="KW-0238">DNA-binding</keyword>
<dbReference type="PROSITE" id="PS50932">
    <property type="entry name" value="HTH_LACI_2"/>
    <property type="match status" value="1"/>
</dbReference>
<dbReference type="Pfam" id="PF00356">
    <property type="entry name" value="LacI"/>
    <property type="match status" value="1"/>
</dbReference>
<dbReference type="PANTHER" id="PTHR30146:SF109">
    <property type="entry name" value="HTH-TYPE TRANSCRIPTIONAL REGULATOR GALS"/>
    <property type="match status" value="1"/>
</dbReference>
<dbReference type="SUPFAM" id="SSF47413">
    <property type="entry name" value="lambda repressor-like DNA-binding domains"/>
    <property type="match status" value="1"/>
</dbReference>
<reference evidence="5 6" key="1">
    <citation type="submission" date="2020-12" db="EMBL/GenBank/DDBJ databases">
        <authorList>
            <person name="Zheng R.K."/>
            <person name="Sun C.M."/>
        </authorList>
    </citation>
    <scope>NUCLEOTIDE SEQUENCE [LARGE SCALE GENOMIC DNA]</scope>
    <source>
        <strain evidence="5 6">ZRK001</strain>
    </source>
</reference>
<dbReference type="EMBL" id="CP066786">
    <property type="protein sequence ID" value="QQM32152.1"/>
    <property type="molecule type" value="Genomic_DNA"/>
</dbReference>
<dbReference type="RefSeq" id="WP_200337616.1">
    <property type="nucleotide sequence ID" value="NZ_CP066786.1"/>
</dbReference>